<evidence type="ECO:0000313" key="2">
    <source>
        <dbReference type="EMBL" id="KAF8776118.1"/>
    </source>
</evidence>
<gene>
    <name evidence="2" type="ORF">HU200_003803</name>
</gene>
<feature type="compositionally biased region" description="Basic and acidic residues" evidence="1">
    <location>
        <begin position="649"/>
        <end position="659"/>
    </location>
</feature>
<evidence type="ECO:0000256" key="1">
    <source>
        <dbReference type="SAM" id="MobiDB-lite"/>
    </source>
</evidence>
<dbReference type="OrthoDB" id="4869960at2759"/>
<feature type="compositionally biased region" description="Low complexity" evidence="1">
    <location>
        <begin position="40"/>
        <end position="54"/>
    </location>
</feature>
<feature type="region of interest" description="Disordered" evidence="1">
    <location>
        <begin position="248"/>
        <end position="270"/>
    </location>
</feature>
<feature type="compositionally biased region" description="Polar residues" evidence="1">
    <location>
        <begin position="612"/>
        <end position="624"/>
    </location>
</feature>
<feature type="region of interest" description="Disordered" evidence="1">
    <location>
        <begin position="448"/>
        <end position="474"/>
    </location>
</feature>
<evidence type="ECO:0008006" key="4">
    <source>
        <dbReference type="Google" id="ProtNLM"/>
    </source>
</evidence>
<name>A0A835FVW9_9POAL</name>
<sequence>MYKLGGRGGGRGGGSGASKRPPAPHGRGRGGSSSIGGMGAPPRGRAAAAAAQPAGRDESFRLESSGPPAFAAIIRLTPDLVDEIRRAEEAGGGARIKFNPNIPHKNCGDWWEMSSFPKVKYALTKFKVIDVNGKEFKFTWASERGELCDIYEERQSGEDGNGLLLECGSAWRKVNVQRILDESAKNLVKMRSEEAERLSKSRKSIVLDPANPSVKSQAKSMAAAAVEAAAIAPTKSVSKVKLSNNIPKGNFSTSPAPSPEQPGANIPSFPVVSDANNEVITPFDLNKEENSKTEKATPNKMSKGINRRASAHSASVDDNTNEVRSLLISVLSENPKGMSLKALEKAVADVLPNASKKIESSIKNIANYQAPGRYVLKPELEVENSKRHVEVSDDLNLSTSPRDLTRLDVDDEQIDIGTNMDYRTASPHIDLNNFNTDNDDAEAEGFAAGNLKKSSEIPGSKNTPSTRIDPTRVDSKYNEMSYQADLFDDSLKTISDNLPNEEAGQLTKQHSNRRKSTSKDGPNHGPMSMADKSAKPKLKRSSGNENSTTKPESAKKIKVDVASPGITGSLSEHKKGLPPEKHSNDRLNKESGSVSRNVSRDSSPAMKGRPLSSGNIQKIDQSPNVPIPTMHSERPKENIEKSSLKKKAEKMQKPWHGTDGDFGIGYSHGEGHHANLDGSDDSSARKKSRYGDPLVDDKVLKRSKDANANINSMNLTKSSSGNAGLDEITAFPGLNESNGELSTSQRVNVERSPHGKKKLQRELSDLELGEFRETSLENDNERTRKQFERNSSSKSLDAKLASIDNSYPGMNNRKAHVSGFHDRGKPSPQEYGVGGQRNQEAFPRKAAGYDFDDNRPQQRGNIPENQHFPRTDASDSENISYRPGEKTSKKDPRMAQGGVLEHADVKKKTTSRLPQNGYNNATVTRTQKSISPSDNEERSRNNSFIESETGRKRDSSSDDDNLFFSKYDKDEPELKAPIKDFSQYKDYVQEYNEKYGVYTYLNSQIEKTKYVFCSSFALHRHKLMKKVFVLLHEELQTMKQRITDFTEAYSNE</sequence>
<feature type="compositionally biased region" description="Gly residues" evidence="1">
    <location>
        <begin position="1"/>
        <end position="16"/>
    </location>
</feature>
<feature type="compositionally biased region" description="Polar residues" evidence="1">
    <location>
        <begin position="735"/>
        <end position="747"/>
    </location>
</feature>
<feature type="compositionally biased region" description="Basic and acidic residues" evidence="1">
    <location>
        <begin position="883"/>
        <end position="893"/>
    </location>
</feature>
<dbReference type="Proteomes" id="UP000636709">
    <property type="component" value="Unassembled WGS sequence"/>
</dbReference>
<dbReference type="PANTHER" id="PTHR38372:SF2">
    <property type="entry name" value="DENTIN SIALOPHOSPHOPROTEIN-LIKE PROTEIN"/>
    <property type="match status" value="1"/>
</dbReference>
<comment type="caution">
    <text evidence="2">The sequence shown here is derived from an EMBL/GenBank/DDBJ whole genome shotgun (WGS) entry which is preliminary data.</text>
</comment>
<feature type="compositionally biased region" description="Gly residues" evidence="1">
    <location>
        <begin position="29"/>
        <end position="39"/>
    </location>
</feature>
<feature type="region of interest" description="Disordered" evidence="1">
    <location>
        <begin position="287"/>
        <end position="317"/>
    </location>
</feature>
<organism evidence="2 3">
    <name type="scientific">Digitaria exilis</name>
    <dbReference type="NCBI Taxonomy" id="1010633"/>
    <lineage>
        <taxon>Eukaryota</taxon>
        <taxon>Viridiplantae</taxon>
        <taxon>Streptophyta</taxon>
        <taxon>Embryophyta</taxon>
        <taxon>Tracheophyta</taxon>
        <taxon>Spermatophyta</taxon>
        <taxon>Magnoliopsida</taxon>
        <taxon>Liliopsida</taxon>
        <taxon>Poales</taxon>
        <taxon>Poaceae</taxon>
        <taxon>PACMAD clade</taxon>
        <taxon>Panicoideae</taxon>
        <taxon>Panicodae</taxon>
        <taxon>Paniceae</taxon>
        <taxon>Anthephorinae</taxon>
        <taxon>Digitaria</taxon>
    </lineage>
</organism>
<feature type="compositionally biased region" description="Polar residues" evidence="1">
    <location>
        <begin position="911"/>
        <end position="933"/>
    </location>
</feature>
<accession>A0A835FVW9</accession>
<dbReference type="PANTHER" id="PTHR38372">
    <property type="entry name" value="DENTIN SIALOPHOSPHOPROTEIN-LIKE PROTEIN"/>
    <property type="match status" value="1"/>
</dbReference>
<feature type="compositionally biased region" description="Basic and acidic residues" evidence="1">
    <location>
        <begin position="760"/>
        <end position="788"/>
    </location>
</feature>
<feature type="region of interest" description="Disordered" evidence="1">
    <location>
        <begin position="1"/>
        <end position="63"/>
    </location>
</feature>
<protein>
    <recommendedName>
        <fullName evidence="4">OCEL domain-containing protein</fullName>
    </recommendedName>
</protein>
<evidence type="ECO:0000313" key="3">
    <source>
        <dbReference type="Proteomes" id="UP000636709"/>
    </source>
</evidence>
<dbReference type="AlphaFoldDB" id="A0A835FVW9"/>
<feature type="compositionally biased region" description="Low complexity" evidence="1">
    <location>
        <begin position="792"/>
        <end position="802"/>
    </location>
</feature>
<feature type="compositionally biased region" description="Polar residues" evidence="1">
    <location>
        <begin position="706"/>
        <end position="722"/>
    </location>
</feature>
<feature type="compositionally biased region" description="Basic and acidic residues" evidence="1">
    <location>
        <begin position="571"/>
        <end position="589"/>
    </location>
</feature>
<feature type="region of interest" description="Disordered" evidence="1">
    <location>
        <begin position="494"/>
        <end position="964"/>
    </location>
</feature>
<feature type="compositionally biased region" description="Basic and acidic residues" evidence="1">
    <location>
        <begin position="287"/>
        <end position="297"/>
    </location>
</feature>
<proteinExistence type="predicted"/>
<feature type="compositionally biased region" description="Polar residues" evidence="1">
    <location>
        <begin position="541"/>
        <end position="551"/>
    </location>
</feature>
<feature type="compositionally biased region" description="Basic and acidic residues" evidence="1">
    <location>
        <begin position="695"/>
        <end position="705"/>
    </location>
</feature>
<feature type="compositionally biased region" description="Basic and acidic residues" evidence="1">
    <location>
        <begin position="631"/>
        <end position="643"/>
    </location>
</feature>
<dbReference type="EMBL" id="JACEFO010000229">
    <property type="protein sequence ID" value="KAF8776118.1"/>
    <property type="molecule type" value="Genomic_DNA"/>
</dbReference>
<feature type="compositionally biased region" description="Polar residues" evidence="1">
    <location>
        <begin position="590"/>
        <end position="602"/>
    </location>
</feature>
<keyword evidence="3" id="KW-1185">Reference proteome</keyword>
<reference evidence="2" key="1">
    <citation type="submission" date="2020-07" db="EMBL/GenBank/DDBJ databases">
        <title>Genome sequence and genetic diversity analysis of an under-domesticated orphan crop, white fonio (Digitaria exilis).</title>
        <authorList>
            <person name="Bennetzen J.L."/>
            <person name="Chen S."/>
            <person name="Ma X."/>
            <person name="Wang X."/>
            <person name="Yssel A.E.J."/>
            <person name="Chaluvadi S.R."/>
            <person name="Johnson M."/>
            <person name="Gangashetty P."/>
            <person name="Hamidou F."/>
            <person name="Sanogo M.D."/>
            <person name="Zwaenepoel A."/>
            <person name="Wallace J."/>
            <person name="Van De Peer Y."/>
            <person name="Van Deynze A."/>
        </authorList>
    </citation>
    <scope>NUCLEOTIDE SEQUENCE</scope>
    <source>
        <tissue evidence="2">Leaves</tissue>
    </source>
</reference>